<gene>
    <name evidence="1" type="ORF">ZEAMMB73_Zm00001d044329</name>
</gene>
<proteinExistence type="predicted"/>
<evidence type="ECO:0000313" key="1">
    <source>
        <dbReference type="EMBL" id="ONM40892.1"/>
    </source>
</evidence>
<name>A0A1D6NKY6_MAIZE</name>
<sequence length="88" mass="9259">SPHRYNRLGKRIVGCDLSSSSPAEQSGGEAGDIEERRERDGVPVEGAAVFICCRRGDGFGGGVLPPLQGPPARPRCHHQPGGGHQGNF</sequence>
<reference evidence="1" key="1">
    <citation type="submission" date="2015-12" db="EMBL/GenBank/DDBJ databases">
        <title>Update maize B73 reference genome by single molecule sequencing technologies.</title>
        <authorList>
            <consortium name="Maize Genome Sequencing Project"/>
            <person name="Ware D."/>
        </authorList>
    </citation>
    <scope>NUCLEOTIDE SEQUENCE [LARGE SCALE GENOMIC DNA]</scope>
    <source>
        <tissue evidence="1">Seedling</tissue>
    </source>
</reference>
<organism evidence="1">
    <name type="scientific">Zea mays</name>
    <name type="common">Maize</name>
    <dbReference type="NCBI Taxonomy" id="4577"/>
    <lineage>
        <taxon>Eukaryota</taxon>
        <taxon>Viridiplantae</taxon>
        <taxon>Streptophyta</taxon>
        <taxon>Embryophyta</taxon>
        <taxon>Tracheophyta</taxon>
        <taxon>Spermatophyta</taxon>
        <taxon>Magnoliopsida</taxon>
        <taxon>Liliopsida</taxon>
        <taxon>Poales</taxon>
        <taxon>Poaceae</taxon>
        <taxon>PACMAD clade</taxon>
        <taxon>Panicoideae</taxon>
        <taxon>Andropogonodae</taxon>
        <taxon>Andropogoneae</taxon>
        <taxon>Tripsacinae</taxon>
        <taxon>Zea</taxon>
    </lineage>
</organism>
<keyword evidence="1" id="KW-0489">Methyltransferase</keyword>
<dbReference type="GO" id="GO:0032259">
    <property type="term" value="P:methylation"/>
    <property type="evidence" value="ECO:0007669"/>
    <property type="project" value="UniProtKB-KW"/>
</dbReference>
<dbReference type="AlphaFoldDB" id="A0A1D6NKY6"/>
<feature type="non-terminal residue" evidence="1">
    <location>
        <position position="1"/>
    </location>
</feature>
<dbReference type="EMBL" id="CM007649">
    <property type="protein sequence ID" value="ONM40892.1"/>
    <property type="molecule type" value="Genomic_DNA"/>
</dbReference>
<keyword evidence="1" id="KW-0808">Transferase</keyword>
<protein>
    <submittedName>
        <fullName evidence="1">S-adenosyl-L-methionine-dependent methyltransferase superfamily protein</fullName>
    </submittedName>
</protein>
<dbReference type="GO" id="GO:0008168">
    <property type="term" value="F:methyltransferase activity"/>
    <property type="evidence" value="ECO:0007669"/>
    <property type="project" value="UniProtKB-KW"/>
</dbReference>
<accession>A0A1D6NKY6</accession>